<evidence type="ECO:0000256" key="6">
    <source>
        <dbReference type="ARBA" id="ARBA00022670"/>
    </source>
</evidence>
<evidence type="ECO:0000256" key="11">
    <source>
        <dbReference type="ARBA" id="ARBA00022989"/>
    </source>
</evidence>
<reference evidence="17 18" key="2">
    <citation type="submission" date="2016-08" db="EMBL/GenBank/DDBJ databases">
        <title>Pervasive Adenine N6-methylation of Active Genes in Fungi.</title>
        <authorList>
            <consortium name="DOE Joint Genome Institute"/>
            <person name="Mondo S.J."/>
            <person name="Dannebaum R.O."/>
            <person name="Kuo R.C."/>
            <person name="Labutti K."/>
            <person name="Haridas S."/>
            <person name="Kuo A."/>
            <person name="Salamov A."/>
            <person name="Ahrendt S.R."/>
            <person name="Lipzen A."/>
            <person name="Sullivan W."/>
            <person name="Andreopoulos W.B."/>
            <person name="Clum A."/>
            <person name="Lindquist E."/>
            <person name="Daum C."/>
            <person name="Ramamoorthy G.K."/>
            <person name="Gryganskyi A."/>
            <person name="Culley D."/>
            <person name="Magnuson J.K."/>
            <person name="James T.Y."/>
            <person name="O'Malley M.A."/>
            <person name="Stajich J.E."/>
            <person name="Spatafora J.W."/>
            <person name="Visel A."/>
            <person name="Grigoriev I.V."/>
        </authorList>
    </citation>
    <scope>NUCLEOTIDE SEQUENCE [LARGE SCALE GENOMIC DNA]</scope>
    <source>
        <strain evidence="18">finn</strain>
    </source>
</reference>
<keyword evidence="10" id="KW-0735">Signal-anchor</keyword>
<keyword evidence="8 15" id="KW-0378">Hydrolase</keyword>
<dbReference type="PRINTS" id="PR00728">
    <property type="entry name" value="SIGNALPTASE"/>
</dbReference>
<evidence type="ECO:0000256" key="7">
    <source>
        <dbReference type="ARBA" id="ARBA00022692"/>
    </source>
</evidence>
<evidence type="ECO:0000256" key="10">
    <source>
        <dbReference type="ARBA" id="ARBA00022968"/>
    </source>
</evidence>
<evidence type="ECO:0000256" key="8">
    <source>
        <dbReference type="ARBA" id="ARBA00022801"/>
    </source>
</evidence>
<evidence type="ECO:0000313" key="17">
    <source>
        <dbReference type="EMBL" id="ORX54689.1"/>
    </source>
</evidence>
<dbReference type="GO" id="GO:0006465">
    <property type="term" value="P:signal peptide processing"/>
    <property type="evidence" value="ECO:0007669"/>
    <property type="project" value="UniProtKB-UniRule"/>
</dbReference>
<name>A0A1Y1VFS2_9FUNG</name>
<proteinExistence type="inferred from homology"/>
<gene>
    <name evidence="17" type="ORF">BCR36DRAFT_321901</name>
</gene>
<dbReference type="Pfam" id="PF00717">
    <property type="entry name" value="Peptidase_S24"/>
    <property type="match status" value="1"/>
</dbReference>
<dbReference type="FunFam" id="2.10.109.10:FF:000003">
    <property type="entry name" value="Signal peptidase complex catalytic subunit SEC11"/>
    <property type="match status" value="1"/>
</dbReference>
<keyword evidence="6 15" id="KW-0645">Protease</keyword>
<keyword evidence="12" id="KW-0472">Membrane</keyword>
<evidence type="ECO:0000256" key="4">
    <source>
        <dbReference type="ARBA" id="ARBA00013208"/>
    </source>
</evidence>
<evidence type="ECO:0000256" key="13">
    <source>
        <dbReference type="ARBA" id="ARBA00045533"/>
    </source>
</evidence>
<dbReference type="PROSITE" id="PS00501">
    <property type="entry name" value="SPASE_I_1"/>
    <property type="match status" value="1"/>
</dbReference>
<dbReference type="PANTHER" id="PTHR10806">
    <property type="entry name" value="SIGNAL PEPTIDASE COMPLEX CATALYTIC SUBUNIT SEC11"/>
    <property type="match status" value="1"/>
</dbReference>
<dbReference type="PANTHER" id="PTHR10806:SF6">
    <property type="entry name" value="SIGNAL PEPTIDASE COMPLEX CATALYTIC SUBUNIT SEC11"/>
    <property type="match status" value="1"/>
</dbReference>
<evidence type="ECO:0000259" key="16">
    <source>
        <dbReference type="Pfam" id="PF00717"/>
    </source>
</evidence>
<dbReference type="InterPro" id="IPR015927">
    <property type="entry name" value="Peptidase_S24_S26A/B/C"/>
</dbReference>
<evidence type="ECO:0000256" key="2">
    <source>
        <dbReference type="ARBA" id="ARBA00004648"/>
    </source>
</evidence>
<comment type="similarity">
    <text evidence="3 15">Belongs to the peptidase S26B family.</text>
</comment>
<keyword evidence="7" id="KW-0812">Transmembrane</keyword>
<feature type="domain" description="Peptidase S24/S26A/S26B/S26C" evidence="16">
    <location>
        <begin position="34"/>
        <end position="143"/>
    </location>
</feature>
<dbReference type="GO" id="GO:0005787">
    <property type="term" value="C:signal peptidase complex"/>
    <property type="evidence" value="ECO:0007669"/>
    <property type="project" value="TreeGrafter"/>
</dbReference>
<sequence>MLQPLLDNLFSGKSPREIAHQILNIFMIVTSAFMSWKALALITNSESPIVVVLSESMEPAFQRGDLLFLTLPRQEPFIVGDIVVYKIKGQEIPIVHRILKIHKNEEDGEDYILTKGDNNNIDDRALYNKDQLWIKKSDIIGKVKGYLPYIGYVTIVMSDYPKLKYLLLGVLTILMFFEKEEK</sequence>
<dbReference type="InterPro" id="IPR019533">
    <property type="entry name" value="Peptidase_S26"/>
</dbReference>
<evidence type="ECO:0000256" key="9">
    <source>
        <dbReference type="ARBA" id="ARBA00022824"/>
    </source>
</evidence>
<dbReference type="InterPro" id="IPR001733">
    <property type="entry name" value="Peptidase_S26B"/>
</dbReference>
<reference evidence="17 18" key="1">
    <citation type="submission" date="2016-08" db="EMBL/GenBank/DDBJ databases">
        <title>Genomes of anaerobic fungi encode conserved fungal cellulosomes for biomass hydrolysis.</title>
        <authorList>
            <consortium name="DOE Joint Genome Institute"/>
            <person name="Haitjema C.H."/>
            <person name="Gilmore S.P."/>
            <person name="Henske J.K."/>
            <person name="Solomon K.V."/>
            <person name="De Groot R."/>
            <person name="Kuo A."/>
            <person name="Mondo S.J."/>
            <person name="Salamov A.A."/>
            <person name="Labutti K."/>
            <person name="Zhao Z."/>
            <person name="Chiniquy J."/>
            <person name="Barry K."/>
            <person name="Brewer H.M."/>
            <person name="Purvine S.O."/>
            <person name="Wright A.T."/>
            <person name="Boxma B."/>
            <person name="Van Alen T."/>
            <person name="Hackstein J.H."/>
            <person name="Baker S.E."/>
            <person name="Grigoriev I.V."/>
            <person name="O'Malley M.A."/>
        </authorList>
    </citation>
    <scope>NUCLEOTIDE SEQUENCE [LARGE SCALE GENOMIC DNA]</scope>
    <source>
        <strain evidence="18">finn</strain>
    </source>
</reference>
<dbReference type="Gene3D" id="2.10.109.10">
    <property type="entry name" value="Umud Fragment, subunit A"/>
    <property type="match status" value="1"/>
</dbReference>
<dbReference type="InterPro" id="IPR019756">
    <property type="entry name" value="Pept_S26A_signal_pept_1_Ser-AS"/>
</dbReference>
<dbReference type="NCBIfam" id="TIGR02228">
    <property type="entry name" value="sigpep_I_arch"/>
    <property type="match status" value="1"/>
</dbReference>
<comment type="catalytic activity">
    <reaction evidence="1 15">
        <text>Cleavage of hydrophobic, N-terminal signal or leader sequences from secreted and periplasmic proteins.</text>
        <dbReference type="EC" id="3.4.21.89"/>
    </reaction>
</comment>
<keyword evidence="11" id="KW-1133">Transmembrane helix</keyword>
<dbReference type="GO" id="GO:0004252">
    <property type="term" value="F:serine-type endopeptidase activity"/>
    <property type="evidence" value="ECO:0007669"/>
    <property type="project" value="InterPro"/>
</dbReference>
<comment type="function">
    <text evidence="13">Catalytic component of the signal peptidase complex (SPC) which catalyzes the cleavage of N-terminal signal sequences from nascent proteins as they are translocated into the lumen of the endoplasmic reticulum. Specifically cleaves N-terminal signal peptides that contain a hydrophobic alpha-helix (h-region) shorter than 18-20 amino acids.</text>
</comment>
<evidence type="ECO:0000313" key="18">
    <source>
        <dbReference type="Proteomes" id="UP000193719"/>
    </source>
</evidence>
<protein>
    <recommendedName>
        <fullName evidence="5 15">Signal peptidase complex catalytic subunit SEC11</fullName>
        <ecNumber evidence="4 15">3.4.21.89</ecNumber>
    </recommendedName>
</protein>
<comment type="subcellular location">
    <subcellularLocation>
        <location evidence="2">Endoplasmic reticulum membrane</location>
        <topology evidence="2">Single-pass type II membrane protein</topology>
    </subcellularLocation>
</comment>
<comment type="caution">
    <text evidence="17">The sequence shown here is derived from an EMBL/GenBank/DDBJ whole genome shotgun (WGS) entry which is preliminary data.</text>
</comment>
<dbReference type="CDD" id="cd06530">
    <property type="entry name" value="S26_SPase_I"/>
    <property type="match status" value="1"/>
</dbReference>
<dbReference type="STRING" id="1754191.A0A1Y1VFS2"/>
<dbReference type="EC" id="3.4.21.89" evidence="4 15"/>
<evidence type="ECO:0000256" key="15">
    <source>
        <dbReference type="RuleBase" id="RU362047"/>
    </source>
</evidence>
<keyword evidence="18" id="KW-1185">Reference proteome</keyword>
<dbReference type="InterPro" id="IPR036286">
    <property type="entry name" value="LexA/Signal_pep-like_sf"/>
</dbReference>
<dbReference type="GO" id="GO:0009003">
    <property type="term" value="F:signal peptidase activity"/>
    <property type="evidence" value="ECO:0007669"/>
    <property type="project" value="UniProtKB-EC"/>
</dbReference>
<evidence type="ECO:0000256" key="1">
    <source>
        <dbReference type="ARBA" id="ARBA00000677"/>
    </source>
</evidence>
<accession>A0A1Y1VFS2</accession>
<dbReference type="AlphaFoldDB" id="A0A1Y1VFS2"/>
<dbReference type="EMBL" id="MCFH01000010">
    <property type="protein sequence ID" value="ORX54689.1"/>
    <property type="molecule type" value="Genomic_DNA"/>
</dbReference>
<evidence type="ECO:0000256" key="5">
    <source>
        <dbReference type="ARBA" id="ARBA00019685"/>
    </source>
</evidence>
<dbReference type="Proteomes" id="UP000193719">
    <property type="component" value="Unassembled WGS sequence"/>
</dbReference>
<organism evidence="17 18">
    <name type="scientific">Piromyces finnis</name>
    <dbReference type="NCBI Taxonomy" id="1754191"/>
    <lineage>
        <taxon>Eukaryota</taxon>
        <taxon>Fungi</taxon>
        <taxon>Fungi incertae sedis</taxon>
        <taxon>Chytridiomycota</taxon>
        <taxon>Chytridiomycota incertae sedis</taxon>
        <taxon>Neocallimastigomycetes</taxon>
        <taxon>Neocallimastigales</taxon>
        <taxon>Neocallimastigaceae</taxon>
        <taxon>Piromyces</taxon>
    </lineage>
</organism>
<evidence type="ECO:0000256" key="14">
    <source>
        <dbReference type="ARBA" id="ARBA00047037"/>
    </source>
</evidence>
<dbReference type="SUPFAM" id="SSF51306">
    <property type="entry name" value="LexA/Signal peptidase"/>
    <property type="match status" value="1"/>
</dbReference>
<comment type="subunit">
    <text evidence="14">Component of the signal peptidase complex (SPC) composed of a catalytic subunit SEC11 and three accessory subunits SPC1, SPC2 and SPC3. The complex induces a local thinning of the ER membrane which is used to measure the length of the signal peptide (SP) h-region of protein substrates. This ensures the selectivity of the complex towards h-regions shorter than 18-20 amino acids. SPC associates with the translocon complex.</text>
</comment>
<dbReference type="OrthoDB" id="10257561at2759"/>
<evidence type="ECO:0000256" key="12">
    <source>
        <dbReference type="ARBA" id="ARBA00023136"/>
    </source>
</evidence>
<evidence type="ECO:0000256" key="3">
    <source>
        <dbReference type="ARBA" id="ARBA00011035"/>
    </source>
</evidence>
<keyword evidence="9 15" id="KW-0256">Endoplasmic reticulum</keyword>